<dbReference type="AlphaFoldDB" id="A0A8A3P228"/>
<feature type="region of interest" description="Disordered" evidence="2">
    <location>
        <begin position="112"/>
        <end position="160"/>
    </location>
</feature>
<feature type="region of interest" description="Disordered" evidence="2">
    <location>
        <begin position="187"/>
        <end position="245"/>
    </location>
</feature>
<feature type="region of interest" description="Disordered" evidence="2">
    <location>
        <begin position="297"/>
        <end position="399"/>
    </location>
</feature>
<name>A0A8A3P228_9HELO</name>
<keyword evidence="1" id="KW-0539">Nucleus</keyword>
<organism evidence="5 6">
    <name type="scientific">Monilinia vaccinii-corymbosi</name>
    <dbReference type="NCBI Taxonomy" id="61207"/>
    <lineage>
        <taxon>Eukaryota</taxon>
        <taxon>Fungi</taxon>
        <taxon>Dikarya</taxon>
        <taxon>Ascomycota</taxon>
        <taxon>Pezizomycotina</taxon>
        <taxon>Leotiomycetes</taxon>
        <taxon>Helotiales</taxon>
        <taxon>Sclerotiniaceae</taxon>
        <taxon>Monilinia</taxon>
    </lineage>
</organism>
<feature type="region of interest" description="Disordered" evidence="2">
    <location>
        <begin position="16"/>
        <end position="82"/>
    </location>
</feature>
<proteinExistence type="predicted"/>
<dbReference type="Gene3D" id="1.10.10.60">
    <property type="entry name" value="Homeodomain-like"/>
    <property type="match status" value="1"/>
</dbReference>
<protein>
    <recommendedName>
        <fullName evidence="7">Myb-like domain-containing protein</fullName>
    </recommendedName>
</protein>
<feature type="compositionally biased region" description="Polar residues" evidence="2">
    <location>
        <begin position="460"/>
        <end position="481"/>
    </location>
</feature>
<dbReference type="CDD" id="cd11660">
    <property type="entry name" value="SANT_TRF"/>
    <property type="match status" value="2"/>
</dbReference>
<evidence type="ECO:0000259" key="3">
    <source>
        <dbReference type="PROSITE" id="PS50090"/>
    </source>
</evidence>
<dbReference type="SMART" id="SM00717">
    <property type="entry name" value="SANT"/>
    <property type="match status" value="2"/>
</dbReference>
<dbReference type="Gene3D" id="1.10.246.220">
    <property type="match status" value="1"/>
</dbReference>
<keyword evidence="6" id="KW-1185">Reference proteome</keyword>
<dbReference type="PANTHER" id="PTHR46734">
    <property type="entry name" value="TELOMERIC REPEAT-BINDING FACTOR 1 TERF1"/>
    <property type="match status" value="1"/>
</dbReference>
<evidence type="ECO:0000313" key="6">
    <source>
        <dbReference type="Proteomes" id="UP000672032"/>
    </source>
</evidence>
<dbReference type="PROSITE" id="PS51294">
    <property type="entry name" value="HTH_MYB"/>
    <property type="match status" value="1"/>
</dbReference>
<dbReference type="InterPro" id="IPR001005">
    <property type="entry name" value="SANT/Myb"/>
</dbReference>
<evidence type="ECO:0000256" key="1">
    <source>
        <dbReference type="ARBA" id="ARBA00023242"/>
    </source>
</evidence>
<feature type="compositionally biased region" description="Low complexity" evidence="2">
    <location>
        <begin position="18"/>
        <end position="31"/>
    </location>
</feature>
<feature type="compositionally biased region" description="Basic and acidic residues" evidence="2">
    <location>
        <begin position="388"/>
        <end position="399"/>
    </location>
</feature>
<dbReference type="Pfam" id="PF00249">
    <property type="entry name" value="Myb_DNA-binding"/>
    <property type="match status" value="1"/>
</dbReference>
<dbReference type="InterPro" id="IPR052450">
    <property type="entry name" value="TRBD-Containing_Protein"/>
</dbReference>
<dbReference type="Proteomes" id="UP000672032">
    <property type="component" value="Chromosome 2"/>
</dbReference>
<gene>
    <name evidence="5" type="ORF">DSL72_000623</name>
</gene>
<feature type="domain" description="Myb-like" evidence="3">
    <location>
        <begin position="236"/>
        <end position="289"/>
    </location>
</feature>
<dbReference type="SUPFAM" id="SSF46689">
    <property type="entry name" value="Homeodomain-like"/>
    <property type="match status" value="2"/>
</dbReference>
<dbReference type="OrthoDB" id="608866at2759"/>
<feature type="domain" description="HTH myb-type" evidence="4">
    <location>
        <begin position="236"/>
        <end position="295"/>
    </location>
</feature>
<feature type="compositionally biased region" description="Polar residues" evidence="2">
    <location>
        <begin position="187"/>
        <end position="197"/>
    </location>
</feature>
<feature type="compositionally biased region" description="Low complexity" evidence="2">
    <location>
        <begin position="54"/>
        <end position="72"/>
    </location>
</feature>
<dbReference type="InterPro" id="IPR017930">
    <property type="entry name" value="Myb_dom"/>
</dbReference>
<dbReference type="EMBL" id="CP063406">
    <property type="protein sequence ID" value="QSZ31062.1"/>
    <property type="molecule type" value="Genomic_DNA"/>
</dbReference>
<evidence type="ECO:0000259" key="4">
    <source>
        <dbReference type="PROSITE" id="PS51294"/>
    </source>
</evidence>
<dbReference type="InterPro" id="IPR009057">
    <property type="entry name" value="Homeodomain-like_sf"/>
</dbReference>
<feature type="compositionally biased region" description="Basic and acidic residues" evidence="2">
    <location>
        <begin position="424"/>
        <end position="433"/>
    </location>
</feature>
<reference evidence="5" key="1">
    <citation type="submission" date="2020-10" db="EMBL/GenBank/DDBJ databases">
        <title>Genome Sequence of Monilinia vaccinii-corymbosi Sheds Light on Mummy Berry Disease Infection of Blueberry and Mating Type.</title>
        <authorList>
            <person name="Yow A.G."/>
            <person name="Zhang Y."/>
            <person name="Bansal K."/>
            <person name="Eacker S.M."/>
            <person name="Sullivan S."/>
            <person name="Liachko I."/>
            <person name="Cubeta M.A."/>
            <person name="Rollins J.A."/>
            <person name="Ashrafi H."/>
        </authorList>
    </citation>
    <scope>NUCLEOTIDE SEQUENCE</scope>
    <source>
        <strain evidence="5">RL-1</strain>
    </source>
</reference>
<dbReference type="PANTHER" id="PTHR46734:SF1">
    <property type="entry name" value="TELOMERIC REPEAT-BINDING FACTOR 1"/>
    <property type="match status" value="1"/>
</dbReference>
<accession>A0A8A3P228</accession>
<evidence type="ECO:0000313" key="5">
    <source>
        <dbReference type="EMBL" id="QSZ31062.1"/>
    </source>
</evidence>
<evidence type="ECO:0008006" key="7">
    <source>
        <dbReference type="Google" id="ProtNLM"/>
    </source>
</evidence>
<dbReference type="PROSITE" id="PS50090">
    <property type="entry name" value="MYB_LIKE"/>
    <property type="match status" value="1"/>
</dbReference>
<feature type="region of interest" description="Disordered" evidence="2">
    <location>
        <begin position="416"/>
        <end position="490"/>
    </location>
</feature>
<evidence type="ECO:0000256" key="2">
    <source>
        <dbReference type="SAM" id="MobiDB-lite"/>
    </source>
</evidence>
<feature type="compositionally biased region" description="Basic and acidic residues" evidence="2">
    <location>
        <begin position="130"/>
        <end position="141"/>
    </location>
</feature>
<sequence length="532" mass="59349">MRTTIEPRLMSFLNNDASESLTTSPPSLELPPLHDRNILQPSHRPLLLEPNTNTGTPSGESSSSQVSQLPSSIAPIDDNEANYRDAEEVSRIGKVVIGSETLTIERILGSSSPQSLRKILDDNTGNARPLHPEKQQGRENGNDDFVQLPRPPKKHRSNQQVVPPIIIGLHEPPPQAALFPPIASSSFHDSHGRNSLNALAPKPTAETTDDYKPDGMVIPRTEGSLDQKGNTKKKRRDVKTRNKWSEEETNNLLLGVHKYGVGKWSDILEDPSFTFNNRSGVDLKDRFRTCCPDELRGESRNSRNRNIGPRADNAGEQAGTGAVIVGPPSGNLILGNDQEANGPIPPNPASSRSLNPGRKPRSHRRRLTDLQQLGIQGPFKQSKRRERRPFSEQDDREITEGYFLYGPAWSKIQRDPQFNLRSRKPTDLRDRFRNKYPNKFRSGEDDAARTAPPNKPAQVDDSSNTSSNHPTTDPGTFSFNNEPLKHTVEPTDSLSFSQSFDWGPPFPGNINEMDISRLLDDDHQTLLNELKR</sequence>